<feature type="transmembrane region" description="Helical" evidence="1">
    <location>
        <begin position="7"/>
        <end position="28"/>
    </location>
</feature>
<dbReference type="SUPFAM" id="SSF103481">
    <property type="entry name" value="Multidrug resistance efflux transporter EmrE"/>
    <property type="match status" value="1"/>
</dbReference>
<comment type="caution">
    <text evidence="2">The sequence shown here is derived from an EMBL/GenBank/DDBJ whole genome shotgun (WGS) entry which is preliminary data.</text>
</comment>
<dbReference type="Gene3D" id="1.10.3730.20">
    <property type="match status" value="1"/>
</dbReference>
<dbReference type="Pfam" id="PF04342">
    <property type="entry name" value="DMT_6"/>
    <property type="match status" value="1"/>
</dbReference>
<reference evidence="2 3" key="1">
    <citation type="submission" date="2019-07" db="EMBL/GenBank/DDBJ databases">
        <title>Whole genome shotgun sequence of Novosphingobium sediminis NBRC 106119.</title>
        <authorList>
            <person name="Hosoyama A."/>
            <person name="Uohara A."/>
            <person name="Ohji S."/>
            <person name="Ichikawa N."/>
        </authorList>
    </citation>
    <scope>NUCLEOTIDE SEQUENCE [LARGE SCALE GENOMIC DNA]</scope>
    <source>
        <strain evidence="2 3">NBRC 106119</strain>
    </source>
</reference>
<dbReference type="OrthoDB" id="9805206at2"/>
<keyword evidence="1" id="KW-1133">Transmembrane helix</keyword>
<keyword evidence="3" id="KW-1185">Reference proteome</keyword>
<dbReference type="PANTHER" id="PTHR38482">
    <property type="entry name" value="DMT FAMILY PROTEIN"/>
    <property type="match status" value="1"/>
</dbReference>
<dbReference type="EMBL" id="BJYR01000001">
    <property type="protein sequence ID" value="GEN98289.1"/>
    <property type="molecule type" value="Genomic_DNA"/>
</dbReference>
<dbReference type="InterPro" id="IPR037185">
    <property type="entry name" value="EmrE-like"/>
</dbReference>
<name>A0A512AF08_9SPHN</name>
<proteinExistence type="predicted"/>
<organism evidence="2 3">
    <name type="scientific">Novosphingobium sediminis</name>
    <dbReference type="NCBI Taxonomy" id="707214"/>
    <lineage>
        <taxon>Bacteria</taxon>
        <taxon>Pseudomonadati</taxon>
        <taxon>Pseudomonadota</taxon>
        <taxon>Alphaproteobacteria</taxon>
        <taxon>Sphingomonadales</taxon>
        <taxon>Sphingomonadaceae</taxon>
        <taxon>Novosphingobium</taxon>
    </lineage>
</organism>
<evidence type="ECO:0000256" key="1">
    <source>
        <dbReference type="SAM" id="Phobius"/>
    </source>
</evidence>
<evidence type="ECO:0008006" key="4">
    <source>
        <dbReference type="Google" id="ProtNLM"/>
    </source>
</evidence>
<evidence type="ECO:0000313" key="2">
    <source>
        <dbReference type="EMBL" id="GEN98289.1"/>
    </source>
</evidence>
<keyword evidence="1" id="KW-0812">Transmembrane</keyword>
<feature type="transmembrane region" description="Helical" evidence="1">
    <location>
        <begin position="75"/>
        <end position="92"/>
    </location>
</feature>
<dbReference type="PANTHER" id="PTHR38482:SF1">
    <property type="entry name" value="DMT FAMILY PROTEIN"/>
    <property type="match status" value="1"/>
</dbReference>
<dbReference type="Proteomes" id="UP000321464">
    <property type="component" value="Unassembled WGS sequence"/>
</dbReference>
<gene>
    <name evidence="2" type="ORF">NSE01_01220</name>
</gene>
<keyword evidence="1" id="KW-0472">Membrane</keyword>
<dbReference type="RefSeq" id="WP_147157679.1">
    <property type="nucleotide sequence ID" value="NZ_BJYR01000001.1"/>
</dbReference>
<feature type="transmembrane region" description="Helical" evidence="1">
    <location>
        <begin position="98"/>
        <end position="116"/>
    </location>
</feature>
<sequence>MWPTSLWLPPVLLVGSNIVMNVAWYAHLKAPHRALWTAVISSWALALLEYMLAVPANRIGAQRYSLAQLKTMQEAITLVTFVGVAYVLFGVRPNWSQAAGFVLIVAGAALVFRSPLG</sequence>
<feature type="transmembrane region" description="Helical" evidence="1">
    <location>
        <begin position="34"/>
        <end position="54"/>
    </location>
</feature>
<protein>
    <recommendedName>
        <fullName evidence="4">DMT family protein</fullName>
    </recommendedName>
</protein>
<dbReference type="AlphaFoldDB" id="A0A512AF08"/>
<dbReference type="InterPro" id="IPR007437">
    <property type="entry name" value="DUF486"/>
</dbReference>
<evidence type="ECO:0000313" key="3">
    <source>
        <dbReference type="Proteomes" id="UP000321464"/>
    </source>
</evidence>
<accession>A0A512AF08</accession>